<dbReference type="Proteomes" id="UP000199675">
    <property type="component" value="Unassembled WGS sequence"/>
</dbReference>
<name>A0A1H2ZVP5_9GAMM</name>
<dbReference type="EMBL" id="FNNE01000007">
    <property type="protein sequence ID" value="SDX21416.1"/>
    <property type="molecule type" value="Genomic_DNA"/>
</dbReference>
<accession>A0A1H2ZVP5</accession>
<dbReference type="GO" id="GO:0009893">
    <property type="term" value="P:positive regulation of metabolic process"/>
    <property type="evidence" value="ECO:0007669"/>
    <property type="project" value="UniProtKB-ARBA"/>
</dbReference>
<keyword evidence="7" id="KW-1185">Reference proteome</keyword>
<dbReference type="InterPro" id="IPR018062">
    <property type="entry name" value="HTH_AraC-typ_CS"/>
</dbReference>
<protein>
    <submittedName>
        <fullName evidence="6">Transcriptional regulator, AraC family</fullName>
    </submittedName>
</protein>
<dbReference type="PANTHER" id="PTHR43280:SF30">
    <property type="entry name" value="MMSAB OPERON REGULATORY PROTEIN"/>
    <property type="match status" value="1"/>
</dbReference>
<dbReference type="OrthoDB" id="9803764at2"/>
<dbReference type="PANTHER" id="PTHR43280">
    <property type="entry name" value="ARAC-FAMILY TRANSCRIPTIONAL REGULATOR"/>
    <property type="match status" value="1"/>
</dbReference>
<sequence>MTQTSQWPVPADSIRYVLPAPAIKALSEHPLTKELYPLAFGHYRNALGHHMHREHHRDNLLIYCTEGRAFLNVEGVPCTAEAGDLVLLPAGVSHRYTADPDNPWTIHWVHYTGPLAEEFHHYMGFSDAIRVLHLGQQPRVLVDFNGLLSVQQTGFRSKGLIHAANRLRQLLTAIPLTLDATSMAQQPDLDIIHNFMREHLEERITLDQLADLVGLSPPHFATRYRAQTGTTPIQHFLHLKVERACQLLDTSNRSFAQISASLGYDDAYYFSRLFKKVMGQSPSHYRHTNRH</sequence>
<dbReference type="InterPro" id="IPR014710">
    <property type="entry name" value="RmlC-like_jellyroll"/>
</dbReference>
<dbReference type="InterPro" id="IPR018060">
    <property type="entry name" value="HTH_AraC"/>
</dbReference>
<evidence type="ECO:0000256" key="1">
    <source>
        <dbReference type="ARBA" id="ARBA00023015"/>
    </source>
</evidence>
<evidence type="ECO:0000313" key="6">
    <source>
        <dbReference type="EMBL" id="SDX21416.1"/>
    </source>
</evidence>
<dbReference type="Gene3D" id="1.10.10.60">
    <property type="entry name" value="Homeodomain-like"/>
    <property type="match status" value="2"/>
</dbReference>
<dbReference type="RefSeq" id="WP_091814369.1">
    <property type="nucleotide sequence ID" value="NZ_FNNE01000007.1"/>
</dbReference>
<proteinExistence type="predicted"/>
<dbReference type="GO" id="GO:0043565">
    <property type="term" value="F:sequence-specific DNA binding"/>
    <property type="evidence" value="ECO:0007669"/>
    <property type="project" value="InterPro"/>
</dbReference>
<dbReference type="InterPro" id="IPR037923">
    <property type="entry name" value="HTH-like"/>
</dbReference>
<keyword evidence="1" id="KW-0805">Transcription regulation</keyword>
<dbReference type="PROSITE" id="PS01124">
    <property type="entry name" value="HTH_ARAC_FAMILY_2"/>
    <property type="match status" value="1"/>
</dbReference>
<gene>
    <name evidence="6" type="ORF">SAMN04487960_10787</name>
</gene>
<dbReference type="InterPro" id="IPR020449">
    <property type="entry name" value="Tscrpt_reg_AraC-type_HTH"/>
</dbReference>
<evidence type="ECO:0000256" key="2">
    <source>
        <dbReference type="ARBA" id="ARBA00023125"/>
    </source>
</evidence>
<dbReference type="SMART" id="SM00342">
    <property type="entry name" value="HTH_ARAC"/>
    <property type="match status" value="1"/>
</dbReference>
<evidence type="ECO:0000313" key="7">
    <source>
        <dbReference type="Proteomes" id="UP000199675"/>
    </source>
</evidence>
<evidence type="ECO:0000259" key="5">
    <source>
        <dbReference type="PROSITE" id="PS01124"/>
    </source>
</evidence>
<dbReference type="GO" id="GO:0003700">
    <property type="term" value="F:DNA-binding transcription factor activity"/>
    <property type="evidence" value="ECO:0007669"/>
    <property type="project" value="InterPro"/>
</dbReference>
<keyword evidence="4" id="KW-0804">Transcription</keyword>
<keyword evidence="2" id="KW-0238">DNA-binding</keyword>
<dbReference type="SUPFAM" id="SSF46689">
    <property type="entry name" value="Homeodomain-like"/>
    <property type="match status" value="2"/>
</dbReference>
<feature type="domain" description="HTH araC/xylS-type" evidence="5">
    <location>
        <begin position="190"/>
        <end position="288"/>
    </location>
</feature>
<dbReference type="PRINTS" id="PR00032">
    <property type="entry name" value="HTHARAC"/>
</dbReference>
<organism evidence="6 7">
    <name type="scientific">Marinobacter mobilis</name>
    <dbReference type="NCBI Taxonomy" id="488533"/>
    <lineage>
        <taxon>Bacteria</taxon>
        <taxon>Pseudomonadati</taxon>
        <taxon>Pseudomonadota</taxon>
        <taxon>Gammaproteobacteria</taxon>
        <taxon>Pseudomonadales</taxon>
        <taxon>Marinobacteraceae</taxon>
        <taxon>Marinobacter</taxon>
    </lineage>
</organism>
<dbReference type="CDD" id="cd06986">
    <property type="entry name" value="cupin_MmsR-like_N"/>
    <property type="match status" value="1"/>
</dbReference>
<dbReference type="STRING" id="488533.SAMN04487960_10787"/>
<dbReference type="InterPro" id="IPR003313">
    <property type="entry name" value="AraC-bd"/>
</dbReference>
<dbReference type="InterPro" id="IPR009057">
    <property type="entry name" value="Homeodomain-like_sf"/>
</dbReference>
<dbReference type="AlphaFoldDB" id="A0A1H2ZVP5"/>
<dbReference type="Gene3D" id="2.60.120.10">
    <property type="entry name" value="Jelly Rolls"/>
    <property type="match status" value="1"/>
</dbReference>
<evidence type="ECO:0000256" key="3">
    <source>
        <dbReference type="ARBA" id="ARBA00023159"/>
    </source>
</evidence>
<dbReference type="Pfam" id="PF02311">
    <property type="entry name" value="AraC_binding"/>
    <property type="match status" value="1"/>
</dbReference>
<evidence type="ECO:0000256" key="4">
    <source>
        <dbReference type="ARBA" id="ARBA00023163"/>
    </source>
</evidence>
<reference evidence="6 7" key="1">
    <citation type="submission" date="2016-10" db="EMBL/GenBank/DDBJ databases">
        <authorList>
            <person name="de Groot N.N."/>
        </authorList>
    </citation>
    <scope>NUCLEOTIDE SEQUENCE [LARGE SCALE GENOMIC DNA]</scope>
    <source>
        <strain evidence="6 7">CGMCC 1.7059</strain>
    </source>
</reference>
<dbReference type="SUPFAM" id="SSF51215">
    <property type="entry name" value="Regulatory protein AraC"/>
    <property type="match status" value="1"/>
</dbReference>
<dbReference type="PROSITE" id="PS00041">
    <property type="entry name" value="HTH_ARAC_FAMILY_1"/>
    <property type="match status" value="1"/>
</dbReference>
<keyword evidence="3" id="KW-0010">Activator</keyword>
<dbReference type="Pfam" id="PF12833">
    <property type="entry name" value="HTH_18"/>
    <property type="match status" value="1"/>
</dbReference>